<evidence type="ECO:0000313" key="3">
    <source>
        <dbReference type="Proteomes" id="UP000190814"/>
    </source>
</evidence>
<feature type="chain" id="PRO_5039296291" description="Lipoprotein" evidence="1">
    <location>
        <begin position="28"/>
        <end position="138"/>
    </location>
</feature>
<sequence length="138" mass="15192">MKNIKKIISLCLIAVLSMCLLSSCGKKKDYKKNAGIYKLKSITNGSQKLDEEMINAQEGFGLVSYIELKKDGNVIYSVDGSETKGTWDDKEITIGGEGANYSFKGSNLSIDKSGMKMEFKKSSKAEIDEILSRASKDK</sequence>
<reference evidence="2 3" key="1">
    <citation type="submission" date="2017-02" db="EMBL/GenBank/DDBJ databases">
        <authorList>
            <person name="Peterson S.W."/>
        </authorList>
    </citation>
    <scope>NUCLEOTIDE SEQUENCE [LARGE SCALE GENOMIC DNA]</scope>
    <source>
        <strain evidence="2 3">ATCC 35992</strain>
    </source>
</reference>
<dbReference type="PROSITE" id="PS51257">
    <property type="entry name" value="PROKAR_LIPOPROTEIN"/>
    <property type="match status" value="1"/>
</dbReference>
<gene>
    <name evidence="2" type="ORF">SAMN02745111_00692</name>
</gene>
<dbReference type="EMBL" id="FUXZ01000004">
    <property type="protein sequence ID" value="SKA62756.1"/>
    <property type="molecule type" value="Genomic_DNA"/>
</dbReference>
<accession>A0A1T4VCY0</accession>
<organism evidence="2 3">
    <name type="scientific">Eubacterium uniforme</name>
    <dbReference type="NCBI Taxonomy" id="39495"/>
    <lineage>
        <taxon>Bacteria</taxon>
        <taxon>Bacillati</taxon>
        <taxon>Bacillota</taxon>
        <taxon>Clostridia</taxon>
        <taxon>Eubacteriales</taxon>
        <taxon>Eubacteriaceae</taxon>
        <taxon>Eubacterium</taxon>
    </lineage>
</organism>
<dbReference type="RefSeq" id="WP_078765582.1">
    <property type="nucleotide sequence ID" value="NZ_FUXZ01000004.1"/>
</dbReference>
<evidence type="ECO:0008006" key="4">
    <source>
        <dbReference type="Google" id="ProtNLM"/>
    </source>
</evidence>
<feature type="signal peptide" evidence="1">
    <location>
        <begin position="1"/>
        <end position="27"/>
    </location>
</feature>
<name>A0A1T4VCY0_9FIRM</name>
<evidence type="ECO:0000256" key="1">
    <source>
        <dbReference type="SAM" id="SignalP"/>
    </source>
</evidence>
<evidence type="ECO:0000313" key="2">
    <source>
        <dbReference type="EMBL" id="SKA62756.1"/>
    </source>
</evidence>
<keyword evidence="1" id="KW-0732">Signal</keyword>
<keyword evidence="3" id="KW-1185">Reference proteome</keyword>
<dbReference type="Proteomes" id="UP000190814">
    <property type="component" value="Unassembled WGS sequence"/>
</dbReference>
<protein>
    <recommendedName>
        <fullName evidence="4">Lipoprotein</fullName>
    </recommendedName>
</protein>
<proteinExistence type="predicted"/>
<dbReference type="AlphaFoldDB" id="A0A1T4VCY0"/>